<protein>
    <submittedName>
        <fullName evidence="1">Uncharacterized conserved protein, DUF2141 family</fullName>
    </submittedName>
</protein>
<evidence type="ECO:0000313" key="2">
    <source>
        <dbReference type="Proteomes" id="UP000198824"/>
    </source>
</evidence>
<evidence type="ECO:0000313" key="1">
    <source>
        <dbReference type="EMBL" id="SFS06039.1"/>
    </source>
</evidence>
<gene>
    <name evidence="1" type="ORF">SAMN05192580_3171</name>
</gene>
<dbReference type="Pfam" id="PF09912">
    <property type="entry name" value="DUF2141"/>
    <property type="match status" value="1"/>
</dbReference>
<dbReference type="RefSeq" id="WP_093315934.1">
    <property type="nucleotide sequence ID" value="NZ_FOZG01000002.1"/>
</dbReference>
<sequence>MRLAGLGALAAALSGASPTAGVEVPLSGLRSTKGEIRACLTANPGKFPDCQTDPAARRLSVPADGRALRFDGLASGNYAVALIHDENGNRKLDTFAGLPREGFGFSRNPAIRFGPPRFDAARFTLDNRMIAEPVTVRYLL</sequence>
<organism evidence="1 2">
    <name type="scientific">Sphingomonas jatrophae</name>
    <dbReference type="NCBI Taxonomy" id="1166337"/>
    <lineage>
        <taxon>Bacteria</taxon>
        <taxon>Pseudomonadati</taxon>
        <taxon>Pseudomonadota</taxon>
        <taxon>Alphaproteobacteria</taxon>
        <taxon>Sphingomonadales</taxon>
        <taxon>Sphingomonadaceae</taxon>
        <taxon>Sphingomonas</taxon>
    </lineage>
</organism>
<reference evidence="1 2" key="1">
    <citation type="submission" date="2016-10" db="EMBL/GenBank/DDBJ databases">
        <authorList>
            <person name="de Groot N.N."/>
        </authorList>
    </citation>
    <scope>NUCLEOTIDE SEQUENCE [LARGE SCALE GENOMIC DNA]</scope>
    <source>
        <strain evidence="1 2">S5-249</strain>
    </source>
</reference>
<name>A0A1I6LRL8_9SPHN</name>
<dbReference type="AlphaFoldDB" id="A0A1I6LRL8"/>
<dbReference type="STRING" id="1166337.SAMN05192580_3171"/>
<proteinExistence type="predicted"/>
<accession>A0A1I6LRL8</accession>
<dbReference type="Proteomes" id="UP000198824">
    <property type="component" value="Unassembled WGS sequence"/>
</dbReference>
<dbReference type="EMBL" id="FOZG01000002">
    <property type="protein sequence ID" value="SFS06039.1"/>
    <property type="molecule type" value="Genomic_DNA"/>
</dbReference>
<keyword evidence="2" id="KW-1185">Reference proteome</keyword>
<dbReference type="OrthoDB" id="9788332at2"/>
<dbReference type="InterPro" id="IPR018673">
    <property type="entry name" value="DUF2141"/>
</dbReference>